<comment type="caution">
    <text evidence="2">The sequence shown here is derived from an EMBL/GenBank/DDBJ whole genome shotgun (WGS) entry which is preliminary data.</text>
</comment>
<protein>
    <submittedName>
        <fullName evidence="2">Uncharacterized protein</fullName>
    </submittedName>
</protein>
<proteinExistence type="predicted"/>
<evidence type="ECO:0000313" key="1">
    <source>
        <dbReference type="EMBL" id="RZF32379.1"/>
    </source>
</evidence>
<dbReference type="AlphaFoldDB" id="A0A482XLT0"/>
<reference evidence="2" key="2">
    <citation type="submission" date="2019-02" db="EMBL/GenBank/DDBJ databases">
        <authorList>
            <person name="Zhu J."/>
            <person name="Jiang F."/>
            <person name="Wang X."/>
            <person name="Yang P."/>
            <person name="Bao Y."/>
            <person name="Zhao W."/>
            <person name="Wang W."/>
            <person name="Lu H."/>
            <person name="Wang Q."/>
            <person name="Cui N."/>
            <person name="Li J."/>
            <person name="Chen X."/>
            <person name="Luo L."/>
            <person name="Yu J."/>
            <person name="Kang L."/>
            <person name="Cui F."/>
        </authorList>
    </citation>
    <scope>NUCLEOTIDE SEQUENCE</scope>
    <source>
        <strain evidence="2">Lst14</strain>
        <tissue evidence="2">Whole body</tissue>
    </source>
</reference>
<dbReference type="Proteomes" id="UP000291343">
    <property type="component" value="Unassembled WGS sequence"/>
</dbReference>
<reference evidence="2 3" key="1">
    <citation type="journal article" date="2017" name="Gigascience">
        <title>Genome sequence of the small brown planthopper, Laodelphax striatellus.</title>
        <authorList>
            <person name="Zhu J."/>
            <person name="Jiang F."/>
            <person name="Wang X."/>
            <person name="Yang P."/>
            <person name="Bao Y."/>
            <person name="Zhao W."/>
            <person name="Wang W."/>
            <person name="Lu H."/>
            <person name="Wang Q."/>
            <person name="Cui N."/>
            <person name="Li J."/>
            <person name="Chen X."/>
            <person name="Luo L."/>
            <person name="Yu J."/>
            <person name="Kang L."/>
            <person name="Cui F."/>
        </authorList>
    </citation>
    <scope>NUCLEOTIDE SEQUENCE [LARGE SCALE GENOMIC DNA]</scope>
    <source>
        <strain evidence="2">Lst14</strain>
        <tissue evidence="2">Whole body</tissue>
    </source>
</reference>
<gene>
    <name evidence="1" type="ORF">LSTR_LSTR001843</name>
    <name evidence="2" type="ORF">LSTR_LSTR017158</name>
</gene>
<evidence type="ECO:0000313" key="3">
    <source>
        <dbReference type="Proteomes" id="UP000291343"/>
    </source>
</evidence>
<organism evidence="2 3">
    <name type="scientific">Laodelphax striatellus</name>
    <name type="common">Small brown planthopper</name>
    <name type="synonym">Delphax striatella</name>
    <dbReference type="NCBI Taxonomy" id="195883"/>
    <lineage>
        <taxon>Eukaryota</taxon>
        <taxon>Metazoa</taxon>
        <taxon>Ecdysozoa</taxon>
        <taxon>Arthropoda</taxon>
        <taxon>Hexapoda</taxon>
        <taxon>Insecta</taxon>
        <taxon>Pterygota</taxon>
        <taxon>Neoptera</taxon>
        <taxon>Paraneoptera</taxon>
        <taxon>Hemiptera</taxon>
        <taxon>Auchenorrhyncha</taxon>
        <taxon>Fulgoroidea</taxon>
        <taxon>Delphacidae</taxon>
        <taxon>Criomorphinae</taxon>
        <taxon>Laodelphax</taxon>
    </lineage>
</organism>
<dbReference type="EMBL" id="QKKF02005736">
    <property type="protein sequence ID" value="RZF46783.1"/>
    <property type="molecule type" value="Genomic_DNA"/>
</dbReference>
<accession>A0A482XLT0</accession>
<keyword evidence="3" id="KW-1185">Reference proteome</keyword>
<sequence length="72" mass="8180">MSANLAARRKLCATDYRAATADFTHKTHPDRLSNFNQSAAVFVFICCNLRPSRLSKLRKRVSDSFCVTLMRV</sequence>
<evidence type="ECO:0000313" key="2">
    <source>
        <dbReference type="EMBL" id="RZF46783.1"/>
    </source>
</evidence>
<dbReference type="EMBL" id="QKKF02037264">
    <property type="protein sequence ID" value="RZF32379.1"/>
    <property type="molecule type" value="Genomic_DNA"/>
</dbReference>
<dbReference type="InParanoid" id="A0A482XLT0"/>
<name>A0A482XLT0_LAOST</name>